<accession>W1P5P1</accession>
<keyword evidence="2" id="KW-1185">Reference proteome</keyword>
<protein>
    <submittedName>
        <fullName evidence="1">Uncharacterized protein</fullName>
    </submittedName>
</protein>
<dbReference type="AlphaFoldDB" id="W1P5P1"/>
<evidence type="ECO:0000313" key="1">
    <source>
        <dbReference type="EMBL" id="ERN05167.1"/>
    </source>
</evidence>
<dbReference type="Proteomes" id="UP000017836">
    <property type="component" value="Unassembled WGS sequence"/>
</dbReference>
<name>W1P5P1_AMBTC</name>
<dbReference type="HOGENOM" id="CLU_147624_2_0_1"/>
<sequence length="84" mass="9520">MTVGLSETEKKCIAAFVVDGLVSSSEEAIAAEIICMIAEEVLDAKFMLDLKSREIASLRQIVVHLYREVEHHQNMFDFYQGELE</sequence>
<dbReference type="Gramene" id="ERN05167">
    <property type="protein sequence ID" value="ERN05167"/>
    <property type="gene ID" value="AMTR_s00053p00212860"/>
</dbReference>
<evidence type="ECO:0000313" key="2">
    <source>
        <dbReference type="Proteomes" id="UP000017836"/>
    </source>
</evidence>
<proteinExistence type="predicted"/>
<dbReference type="EMBL" id="KI394012">
    <property type="protein sequence ID" value="ERN05167.1"/>
    <property type="molecule type" value="Genomic_DNA"/>
</dbReference>
<reference evidence="2" key="1">
    <citation type="journal article" date="2013" name="Science">
        <title>The Amborella genome and the evolution of flowering plants.</title>
        <authorList>
            <consortium name="Amborella Genome Project"/>
        </authorList>
    </citation>
    <scope>NUCLEOTIDE SEQUENCE [LARGE SCALE GENOMIC DNA]</scope>
</reference>
<organism evidence="1 2">
    <name type="scientific">Amborella trichopoda</name>
    <dbReference type="NCBI Taxonomy" id="13333"/>
    <lineage>
        <taxon>Eukaryota</taxon>
        <taxon>Viridiplantae</taxon>
        <taxon>Streptophyta</taxon>
        <taxon>Embryophyta</taxon>
        <taxon>Tracheophyta</taxon>
        <taxon>Spermatophyta</taxon>
        <taxon>Magnoliopsida</taxon>
        <taxon>Amborellales</taxon>
        <taxon>Amborellaceae</taxon>
        <taxon>Amborella</taxon>
    </lineage>
</organism>
<gene>
    <name evidence="1" type="ORF">AMTR_s00053p00212860</name>
</gene>